<feature type="domain" description="Rad4 beta-hairpin" evidence="11">
    <location>
        <begin position="1466"/>
        <end position="1540"/>
    </location>
</feature>
<dbReference type="FunFam" id="3.40.720.10:FF:000017">
    <property type="entry name" value="Predicted protein"/>
    <property type="match status" value="1"/>
</dbReference>
<feature type="region of interest" description="Disordered" evidence="8">
    <location>
        <begin position="1179"/>
        <end position="1242"/>
    </location>
</feature>
<evidence type="ECO:0000256" key="2">
    <source>
        <dbReference type="ARBA" id="ARBA00009525"/>
    </source>
</evidence>
<comment type="subcellular location">
    <subcellularLocation>
        <location evidence="1">Nucleus</location>
    </subcellularLocation>
</comment>
<sequence>MSATQHAVTCDKDMNTMTPGRDVPGDGSEGSRTECVMRRAFALTTALGCTCILLLSRYTTMLPWFSWWKSFRPDEDEDLAASGYLIRTSQCHIPAWDPFDPSVAHLYRKVADFVCPGKPSFLRIRPDAVIGVDETLLWRHYKLKPPQVKCTYRDVFRDDNAEPHVVDSRYNLSAPKPLRLDHPLKTHHAIINCFHGRQEVLVQHVPLVPVIPEVERRLLWLQKASENSALASLNVLMVGVDSISNLNFERHMPRTKAFLKDNLGAVQLHGYTKIADNTFPNIVALLTGHFVEHYWNKSLTRFTFDGLDFAWKEFATRGYRTLFAEDAPRMATFNYLRRGFAMSPTDYYLRPLVLATENSTMRAKSRRHCWGSKMEMDVMFDYLADFAETCESRPYFGFVFVARLTHDVLNNAGYADAPSMRLLSRLYNSGALKNTLLVFFSDHGLRFGPIRSTYVGKLEERMPIMFLAFPEAFAQRYSTELSRLRKNSRRLTTPFDVHATLQHLASLPPDRPHRTTHGISLLQEIPLNRSCEDAFILPHWCTCHNRTVVSISDPGVINASRALVSAINTQLEPKANLCSTLVLDRVIDATVSQPNEHVLRFVRHYHDGIGYRVALGKRVNAPVDYMVTVLVRPSGARLEATIRYYERSDQYVVLGDVSRLNRLLSKKPAATASDTKQTSNDMDVDDEVSYTSSSASEDEYKPPKKEAVSSDEFEEDIPAKKRKHKDVLPTQVSESSGDGTFEVGNIELDLSEGGTSSDECDDGKGDSQTARKTKRSKEMTLAMRKAMQTVKIPKLSDIVKAPKVKLITDSSDPKPSHRTFRSQDFSGHCKPLREEVKQELGECSLDTASSSSRSNQTEVTEVNGSSDKPAECLKDVISAMLLENEPQASCSYSVSDAQDSKQTKTKRPTKKAPVSCKKQTAAPHPMRSPVKTRCRQLPAKEKAKVPLPAVKSGKHVDKTGNCTPKKSFQAKKSLQKDKKAGQQVNDSSSESSDWEEVPEDVDLDSYAPVVPESGITITLQQPPVMGKHKKAKFDPVAYMRRRVNRVRKEIHTLKHKVHLLCLVAHGLRLNALLADQCLHAVALSLLPQEFLAYAGRVVTLLDIERMSRQFVKTYSCKLGAYSGIQTLHDDLTLALTSKLAQNVRDYAIMFLVIVRCLRIEARLCMSLYPVPLDAVKLMKPDTKPGRKTVETKEPRKKKKQPAEEVDSDFEEEKQEKQKGKKKSQKAPPNTKQEKPRKPGDTTLVSDCIEHWVEVFTPKDSKWITVDVVHGSVGSITESYIREPLCYVLGFDDNNRVKDITRKYASGWLTSTKKKRIDPAWWEESLKPFAPPTGCERELVENTQIQSKLQRQPMPASIAEFKNHPLYALKRHLLKFEAIYPPDAPTLGFVRGEAVYARECVHTLRSRETWLREARMVRIKEQPYKVVKARPKYDKLSGQMLKEQPLELFGLWQTEEYMPPIAFNGKVPRNEWGNVELFKSCMLPVGTVHLKAPGLARVAAKLGIDCVPAVVGFEGHHRGCHPVFDGFVVCEEFQDTLMAAWEEEQANISSREEEVC</sequence>
<organism evidence="12 13">
    <name type="scientific">Haemaphysalis longicornis</name>
    <name type="common">Bush tick</name>
    <dbReference type="NCBI Taxonomy" id="44386"/>
    <lineage>
        <taxon>Eukaryota</taxon>
        <taxon>Metazoa</taxon>
        <taxon>Ecdysozoa</taxon>
        <taxon>Arthropoda</taxon>
        <taxon>Chelicerata</taxon>
        <taxon>Arachnida</taxon>
        <taxon>Acari</taxon>
        <taxon>Parasitiformes</taxon>
        <taxon>Ixodida</taxon>
        <taxon>Ixodoidea</taxon>
        <taxon>Ixodidae</taxon>
        <taxon>Haemaphysalinae</taxon>
        <taxon>Haemaphysalis</taxon>
    </lineage>
</organism>
<feature type="compositionally biased region" description="Basic and acidic residues" evidence="8">
    <location>
        <begin position="698"/>
        <end position="708"/>
    </location>
</feature>
<dbReference type="OrthoDB" id="300780at2759"/>
<name>A0A9J6GGN8_HAELO</name>
<dbReference type="InterPro" id="IPR018327">
    <property type="entry name" value="BHD_2"/>
</dbReference>
<dbReference type="InterPro" id="IPR042488">
    <property type="entry name" value="Rad4_BHD3_sf"/>
</dbReference>
<proteinExistence type="inferred from homology"/>
<dbReference type="EMBL" id="JABSTR010000006">
    <property type="protein sequence ID" value="KAH9374015.1"/>
    <property type="molecule type" value="Genomic_DNA"/>
</dbReference>
<dbReference type="Pfam" id="PF03835">
    <property type="entry name" value="Rad4"/>
    <property type="match status" value="1"/>
</dbReference>
<dbReference type="CDD" id="cd16021">
    <property type="entry name" value="ALP_like"/>
    <property type="match status" value="1"/>
</dbReference>
<dbReference type="PANTHER" id="PTHR12135">
    <property type="entry name" value="DNA REPAIR PROTEIN XP-C / RAD4"/>
    <property type="match status" value="1"/>
</dbReference>
<evidence type="ECO:0000259" key="10">
    <source>
        <dbReference type="SMART" id="SM01031"/>
    </source>
</evidence>
<gene>
    <name evidence="12" type="ORF">HPB48_016233</name>
</gene>
<evidence type="ECO:0000256" key="8">
    <source>
        <dbReference type="SAM" id="MobiDB-lite"/>
    </source>
</evidence>
<accession>A0A9J6GGN8</accession>
<evidence type="ECO:0000256" key="4">
    <source>
        <dbReference type="ARBA" id="ARBA00022763"/>
    </source>
</evidence>
<dbReference type="InterPro" id="IPR004583">
    <property type="entry name" value="DNA_repair_Rad4"/>
</dbReference>
<dbReference type="PANTHER" id="PTHR12135:SF0">
    <property type="entry name" value="DNA REPAIR PROTEIN COMPLEMENTING XP-C CELLS"/>
    <property type="match status" value="1"/>
</dbReference>
<evidence type="ECO:0000256" key="5">
    <source>
        <dbReference type="ARBA" id="ARBA00023125"/>
    </source>
</evidence>
<dbReference type="InterPro" id="IPR004245">
    <property type="entry name" value="DUF229"/>
</dbReference>
<dbReference type="GO" id="GO:0006289">
    <property type="term" value="P:nucleotide-excision repair"/>
    <property type="evidence" value="ECO:0007669"/>
    <property type="project" value="InterPro"/>
</dbReference>
<evidence type="ECO:0000259" key="9">
    <source>
        <dbReference type="SMART" id="SM01030"/>
    </source>
</evidence>
<dbReference type="InterPro" id="IPR038765">
    <property type="entry name" value="Papain-like_cys_pep_sf"/>
</dbReference>
<evidence type="ECO:0000256" key="6">
    <source>
        <dbReference type="ARBA" id="ARBA00023204"/>
    </source>
</evidence>
<feature type="domain" description="Rad4 beta-hairpin" evidence="9">
    <location>
        <begin position="1349"/>
        <end position="1401"/>
    </location>
</feature>
<dbReference type="GO" id="GO:0003697">
    <property type="term" value="F:single-stranded DNA binding"/>
    <property type="evidence" value="ECO:0007669"/>
    <property type="project" value="TreeGrafter"/>
</dbReference>
<evidence type="ECO:0000256" key="7">
    <source>
        <dbReference type="ARBA" id="ARBA00023242"/>
    </source>
</evidence>
<keyword evidence="7" id="KW-0539">Nucleus</keyword>
<comment type="caution">
    <text evidence="12">The sequence shown here is derived from an EMBL/GenBank/DDBJ whole genome shotgun (WGS) entry which is preliminary data.</text>
</comment>
<dbReference type="VEuPathDB" id="VectorBase:HLOH_062883"/>
<dbReference type="SMART" id="SM01032">
    <property type="entry name" value="BHD_3"/>
    <property type="match status" value="1"/>
</dbReference>
<dbReference type="Pfam" id="PF10403">
    <property type="entry name" value="BHD_1"/>
    <property type="match status" value="1"/>
</dbReference>
<dbReference type="SMART" id="SM01031">
    <property type="entry name" value="BHD_2"/>
    <property type="match status" value="1"/>
</dbReference>
<dbReference type="Gene3D" id="3.30.70.2460">
    <property type="entry name" value="Rad4, beta-hairpin domain BHD3"/>
    <property type="match status" value="1"/>
</dbReference>
<feature type="region of interest" description="Disordered" evidence="8">
    <location>
        <begin position="806"/>
        <end position="870"/>
    </location>
</feature>
<dbReference type="SMART" id="SM01030">
    <property type="entry name" value="BHD_1"/>
    <property type="match status" value="1"/>
</dbReference>
<evidence type="ECO:0000313" key="12">
    <source>
        <dbReference type="EMBL" id="KAH9374015.1"/>
    </source>
</evidence>
<dbReference type="GO" id="GO:0006298">
    <property type="term" value="P:mismatch repair"/>
    <property type="evidence" value="ECO:0007669"/>
    <property type="project" value="TreeGrafter"/>
</dbReference>
<reference evidence="12 13" key="1">
    <citation type="journal article" date="2020" name="Cell">
        <title>Large-Scale Comparative Analyses of Tick Genomes Elucidate Their Genetic Diversity and Vector Capacities.</title>
        <authorList>
            <consortium name="Tick Genome and Microbiome Consortium (TIGMIC)"/>
            <person name="Jia N."/>
            <person name="Wang J."/>
            <person name="Shi W."/>
            <person name="Du L."/>
            <person name="Sun Y."/>
            <person name="Zhan W."/>
            <person name="Jiang J.F."/>
            <person name="Wang Q."/>
            <person name="Zhang B."/>
            <person name="Ji P."/>
            <person name="Bell-Sakyi L."/>
            <person name="Cui X.M."/>
            <person name="Yuan T.T."/>
            <person name="Jiang B.G."/>
            <person name="Yang W.F."/>
            <person name="Lam T.T."/>
            <person name="Chang Q.C."/>
            <person name="Ding S.J."/>
            <person name="Wang X.J."/>
            <person name="Zhu J.G."/>
            <person name="Ruan X.D."/>
            <person name="Zhao L."/>
            <person name="Wei J.T."/>
            <person name="Ye R.Z."/>
            <person name="Que T.C."/>
            <person name="Du C.H."/>
            <person name="Zhou Y.H."/>
            <person name="Cheng J.X."/>
            <person name="Dai P.F."/>
            <person name="Guo W.B."/>
            <person name="Han X.H."/>
            <person name="Huang E.J."/>
            <person name="Li L.F."/>
            <person name="Wei W."/>
            <person name="Gao Y.C."/>
            <person name="Liu J.Z."/>
            <person name="Shao H.Z."/>
            <person name="Wang X."/>
            <person name="Wang C.C."/>
            <person name="Yang T.C."/>
            <person name="Huo Q.B."/>
            <person name="Li W."/>
            <person name="Chen H.Y."/>
            <person name="Chen S.E."/>
            <person name="Zhou L.G."/>
            <person name="Ni X.B."/>
            <person name="Tian J.H."/>
            <person name="Sheng Y."/>
            <person name="Liu T."/>
            <person name="Pan Y.S."/>
            <person name="Xia L.Y."/>
            <person name="Li J."/>
            <person name="Zhao F."/>
            <person name="Cao W.C."/>
        </authorList>
    </citation>
    <scope>NUCLEOTIDE SEQUENCE [LARGE SCALE GENOMIC DNA]</scope>
    <source>
        <strain evidence="12">HaeL-2018</strain>
    </source>
</reference>
<dbReference type="GO" id="GO:0000111">
    <property type="term" value="C:nucleotide-excision repair factor 2 complex"/>
    <property type="evidence" value="ECO:0007669"/>
    <property type="project" value="TreeGrafter"/>
</dbReference>
<feature type="domain" description="Rad4 beta-hairpin" evidence="10">
    <location>
        <begin position="1403"/>
        <end position="1459"/>
    </location>
</feature>
<dbReference type="FunFam" id="3.30.70.2460:FF:000001">
    <property type="entry name" value="DNA repair protein Rad4 family"/>
    <property type="match status" value="1"/>
</dbReference>
<feature type="compositionally biased region" description="Polar residues" evidence="8">
    <location>
        <begin position="960"/>
        <end position="972"/>
    </location>
</feature>
<evidence type="ECO:0000313" key="13">
    <source>
        <dbReference type="Proteomes" id="UP000821853"/>
    </source>
</evidence>
<dbReference type="Pfam" id="PF02995">
    <property type="entry name" value="DUF229"/>
    <property type="match status" value="1"/>
</dbReference>
<keyword evidence="6" id="KW-0234">DNA repair</keyword>
<dbReference type="InterPro" id="IPR018325">
    <property type="entry name" value="Rad4/PNGase_transGLS-fold"/>
</dbReference>
<feature type="compositionally biased region" description="Polar residues" evidence="8">
    <location>
        <begin position="888"/>
        <end position="897"/>
    </location>
</feature>
<feature type="region of interest" description="Disordered" evidence="8">
    <location>
        <begin position="1"/>
        <end position="30"/>
    </location>
</feature>
<keyword evidence="5" id="KW-0238">DNA-binding</keyword>
<dbReference type="Pfam" id="PF10405">
    <property type="entry name" value="BHD_3"/>
    <property type="match status" value="1"/>
</dbReference>
<keyword evidence="13" id="KW-1185">Reference proteome</keyword>
<feature type="compositionally biased region" description="Basic and acidic residues" evidence="8">
    <location>
        <begin position="831"/>
        <end position="840"/>
    </location>
</feature>
<dbReference type="GO" id="GO:0005737">
    <property type="term" value="C:cytoplasm"/>
    <property type="evidence" value="ECO:0007669"/>
    <property type="project" value="TreeGrafter"/>
</dbReference>
<dbReference type="InterPro" id="IPR018328">
    <property type="entry name" value="Rad4_beta-hairpin_dom3"/>
</dbReference>
<feature type="compositionally biased region" description="Polar residues" evidence="8">
    <location>
        <begin position="672"/>
        <end position="681"/>
    </location>
</feature>
<feature type="region of interest" description="Disordered" evidence="8">
    <location>
        <begin position="888"/>
        <end position="999"/>
    </location>
</feature>
<dbReference type="InterPro" id="IPR018326">
    <property type="entry name" value="Rad4_beta-hairpin_dom1"/>
</dbReference>
<dbReference type="InterPro" id="IPR036985">
    <property type="entry name" value="Transglutaminase-like_sf"/>
</dbReference>
<keyword evidence="3" id="KW-0597">Phosphoprotein</keyword>
<dbReference type="FunFam" id="2.20.20.110:FF:000001">
    <property type="entry name" value="DNA repair protein complementing XP-C cells"/>
    <property type="match status" value="1"/>
</dbReference>
<dbReference type="Pfam" id="PF10404">
    <property type="entry name" value="BHD_2"/>
    <property type="match status" value="1"/>
</dbReference>
<dbReference type="Gene3D" id="3.90.260.10">
    <property type="entry name" value="Transglutaminase-like"/>
    <property type="match status" value="1"/>
</dbReference>
<keyword evidence="4" id="KW-0227">DNA damage</keyword>
<feature type="region of interest" description="Disordered" evidence="8">
    <location>
        <begin position="668"/>
        <end position="778"/>
    </location>
</feature>
<dbReference type="SUPFAM" id="SSF53649">
    <property type="entry name" value="Alkaline phosphatase-like"/>
    <property type="match status" value="1"/>
</dbReference>
<feature type="compositionally biased region" description="Basic and acidic residues" evidence="8">
    <location>
        <begin position="1179"/>
        <end position="1193"/>
    </location>
</feature>
<dbReference type="NCBIfam" id="TIGR00605">
    <property type="entry name" value="rad4"/>
    <property type="match status" value="1"/>
</dbReference>
<evidence type="ECO:0000256" key="1">
    <source>
        <dbReference type="ARBA" id="ARBA00004123"/>
    </source>
</evidence>
<dbReference type="Gene3D" id="3.40.720.10">
    <property type="entry name" value="Alkaline Phosphatase, subunit A"/>
    <property type="match status" value="1"/>
</dbReference>
<dbReference type="Proteomes" id="UP000821853">
    <property type="component" value="Chromosome 4"/>
</dbReference>
<dbReference type="GO" id="GO:0003684">
    <property type="term" value="F:damaged DNA binding"/>
    <property type="evidence" value="ECO:0007669"/>
    <property type="project" value="InterPro"/>
</dbReference>
<comment type="similarity">
    <text evidence="2">Belongs to the XPC family.</text>
</comment>
<dbReference type="GO" id="GO:0071942">
    <property type="term" value="C:XPC complex"/>
    <property type="evidence" value="ECO:0007669"/>
    <property type="project" value="TreeGrafter"/>
</dbReference>
<protein>
    <submittedName>
        <fullName evidence="12">Uncharacterized protein</fullName>
    </submittedName>
</protein>
<evidence type="ECO:0000256" key="3">
    <source>
        <dbReference type="ARBA" id="ARBA00022553"/>
    </source>
</evidence>
<evidence type="ECO:0000259" key="11">
    <source>
        <dbReference type="SMART" id="SM01032"/>
    </source>
</evidence>
<feature type="compositionally biased region" description="Acidic residues" evidence="8">
    <location>
        <begin position="1203"/>
        <end position="1212"/>
    </location>
</feature>
<dbReference type="InterPro" id="IPR017850">
    <property type="entry name" value="Alkaline_phosphatase_core_sf"/>
</dbReference>
<dbReference type="Gene3D" id="2.20.20.110">
    <property type="entry name" value="Rad4, beta-hairpin domain BHD1"/>
    <property type="match status" value="1"/>
</dbReference>
<dbReference type="InterPro" id="IPR018026">
    <property type="entry name" value="DNA_repair_Rad4-like"/>
</dbReference>
<dbReference type="SUPFAM" id="SSF54001">
    <property type="entry name" value="Cysteine proteinases"/>
    <property type="match status" value="1"/>
</dbReference>
<feature type="compositionally biased region" description="Polar residues" evidence="8">
    <location>
        <begin position="846"/>
        <end position="866"/>
    </location>
</feature>